<gene>
    <name evidence="3" type="ORF">C2R22_02570</name>
</gene>
<dbReference type="Gene3D" id="3.10.580.10">
    <property type="entry name" value="CBS-domain"/>
    <property type="match status" value="1"/>
</dbReference>
<evidence type="ECO:0000259" key="2">
    <source>
        <dbReference type="PROSITE" id="PS51371"/>
    </source>
</evidence>
<keyword evidence="4" id="KW-1185">Reference proteome</keyword>
<dbReference type="SUPFAM" id="SSF54637">
    <property type="entry name" value="Thioesterase/thiol ester dehydrase-isomerase"/>
    <property type="match status" value="1"/>
</dbReference>
<feature type="domain" description="CBS" evidence="2">
    <location>
        <begin position="25"/>
        <end position="81"/>
    </location>
</feature>
<dbReference type="Pfam" id="PF00571">
    <property type="entry name" value="CBS"/>
    <property type="match status" value="2"/>
</dbReference>
<dbReference type="RefSeq" id="WP_103424268.1">
    <property type="nucleotide sequence ID" value="NZ_CP026309.1"/>
</dbReference>
<proteinExistence type="predicted"/>
<dbReference type="Pfam" id="PF01575">
    <property type="entry name" value="MaoC_dehydratas"/>
    <property type="match status" value="1"/>
</dbReference>
<dbReference type="InterPro" id="IPR046342">
    <property type="entry name" value="CBS_dom_sf"/>
</dbReference>
<dbReference type="InterPro" id="IPR050965">
    <property type="entry name" value="UPF0336/Enoyl-CoA_hydratase"/>
</dbReference>
<organism evidence="3 4">
    <name type="scientific">Salinigranum rubrum</name>
    <dbReference type="NCBI Taxonomy" id="755307"/>
    <lineage>
        <taxon>Archaea</taxon>
        <taxon>Methanobacteriati</taxon>
        <taxon>Methanobacteriota</taxon>
        <taxon>Stenosarchaea group</taxon>
        <taxon>Halobacteria</taxon>
        <taxon>Halobacteriales</taxon>
        <taxon>Haloferacaceae</taxon>
        <taxon>Salinigranum</taxon>
    </lineage>
</organism>
<dbReference type="Gene3D" id="3.10.129.10">
    <property type="entry name" value="Hotdog Thioesterase"/>
    <property type="match status" value="1"/>
</dbReference>
<dbReference type="InterPro" id="IPR000644">
    <property type="entry name" value="CBS_dom"/>
</dbReference>
<dbReference type="KEGG" id="srub:C2R22_02570"/>
<dbReference type="GO" id="GO:0006633">
    <property type="term" value="P:fatty acid biosynthetic process"/>
    <property type="evidence" value="ECO:0007669"/>
    <property type="project" value="TreeGrafter"/>
</dbReference>
<dbReference type="InterPro" id="IPR002539">
    <property type="entry name" value="MaoC-like_dom"/>
</dbReference>
<evidence type="ECO:0000313" key="4">
    <source>
        <dbReference type="Proteomes" id="UP000236584"/>
    </source>
</evidence>
<dbReference type="SMART" id="SM00116">
    <property type="entry name" value="CBS"/>
    <property type="match status" value="2"/>
</dbReference>
<dbReference type="CDD" id="cd03449">
    <property type="entry name" value="R_hydratase"/>
    <property type="match status" value="1"/>
</dbReference>
<dbReference type="EMBL" id="CP026309">
    <property type="protein sequence ID" value="AUV80675.1"/>
    <property type="molecule type" value="Genomic_DNA"/>
</dbReference>
<name>A0A2I8VFI8_9EURY</name>
<keyword evidence="1" id="KW-0129">CBS domain</keyword>
<protein>
    <submittedName>
        <fullName evidence="3">Acyl dehydratase</fullName>
    </submittedName>
</protein>
<dbReference type="PROSITE" id="PS51371">
    <property type="entry name" value="CBS"/>
    <property type="match status" value="2"/>
</dbReference>
<dbReference type="PANTHER" id="PTHR43437">
    <property type="entry name" value="HYDROXYACYL-THIOESTER DEHYDRATASE TYPE 2, MITOCHONDRIAL-RELATED"/>
    <property type="match status" value="1"/>
</dbReference>
<dbReference type="AlphaFoldDB" id="A0A2I8VFI8"/>
<dbReference type="SUPFAM" id="SSF54631">
    <property type="entry name" value="CBS-domain pair"/>
    <property type="match status" value="1"/>
</dbReference>
<evidence type="ECO:0000256" key="1">
    <source>
        <dbReference type="PROSITE-ProRule" id="PRU00703"/>
    </source>
</evidence>
<feature type="domain" description="CBS" evidence="2">
    <location>
        <begin position="90"/>
        <end position="147"/>
    </location>
</feature>
<accession>A0A2I8VFI8</accession>
<dbReference type="InterPro" id="IPR029069">
    <property type="entry name" value="HotDog_dom_sf"/>
</dbReference>
<dbReference type="PANTHER" id="PTHR43437:SF3">
    <property type="entry name" value="HYDROXYACYL-THIOESTER DEHYDRATASE TYPE 2, MITOCHONDRIAL"/>
    <property type="match status" value="1"/>
</dbReference>
<dbReference type="GeneID" id="35590937"/>
<sequence length="298" mass="31249">MPSDADDPAGTGRPTLFDVTVREVMRRDVETVTPSASARTVVRRLHEADVGSVLVVDEAGTPVGIVTDSDVLALVVAGRSLEGTTVADCLSAPVVTVDADDGIETAAKALREQGIDQAPVLDDGALVGVVSVRELSYYLPGLSLSDVTTRSSGEYAYEDRATPGIDVGDVVRFSKRLDDGDVRAFARASGDENPLHLDDDYAGTTRFGTRIAHGVLTLGVVSAALARLPGLVIYLSQSVRFVGPVEVGERVTAVCEVVDALGGGRFRLRTVVNGDDGEPVVEGEAVVLVDGSDETERE</sequence>
<dbReference type="GO" id="GO:0019171">
    <property type="term" value="F:(3R)-hydroxyacyl-[acyl-carrier-protein] dehydratase activity"/>
    <property type="evidence" value="ECO:0007669"/>
    <property type="project" value="TreeGrafter"/>
</dbReference>
<reference evidence="3 4" key="1">
    <citation type="submission" date="2018-01" db="EMBL/GenBank/DDBJ databases">
        <title>Complete genome sequence of Salinigranum rubrum GX10T, an extremely halophilic archaeon isolated from a marine solar saltern.</title>
        <authorList>
            <person name="Han S."/>
        </authorList>
    </citation>
    <scope>NUCLEOTIDE SEQUENCE [LARGE SCALE GENOMIC DNA]</scope>
    <source>
        <strain evidence="3 4">GX10</strain>
    </source>
</reference>
<evidence type="ECO:0000313" key="3">
    <source>
        <dbReference type="EMBL" id="AUV80675.1"/>
    </source>
</evidence>
<dbReference type="Proteomes" id="UP000236584">
    <property type="component" value="Chromosome"/>
</dbReference>